<comment type="caution">
    <text evidence="1">The sequence shown here is derived from an EMBL/GenBank/DDBJ whole genome shotgun (WGS) entry which is preliminary data.</text>
</comment>
<dbReference type="AlphaFoldDB" id="A0A0F9SVI9"/>
<protein>
    <submittedName>
        <fullName evidence="1">Uncharacterized protein</fullName>
    </submittedName>
</protein>
<organism evidence="1">
    <name type="scientific">marine sediment metagenome</name>
    <dbReference type="NCBI Taxonomy" id="412755"/>
    <lineage>
        <taxon>unclassified sequences</taxon>
        <taxon>metagenomes</taxon>
        <taxon>ecological metagenomes</taxon>
    </lineage>
</organism>
<name>A0A0F9SVI9_9ZZZZ</name>
<reference evidence="1" key="1">
    <citation type="journal article" date="2015" name="Nature">
        <title>Complex archaea that bridge the gap between prokaryotes and eukaryotes.</title>
        <authorList>
            <person name="Spang A."/>
            <person name="Saw J.H."/>
            <person name="Jorgensen S.L."/>
            <person name="Zaremba-Niedzwiedzka K."/>
            <person name="Martijn J."/>
            <person name="Lind A.E."/>
            <person name="van Eijk R."/>
            <person name="Schleper C."/>
            <person name="Guy L."/>
            <person name="Ettema T.J."/>
        </authorList>
    </citation>
    <scope>NUCLEOTIDE SEQUENCE</scope>
</reference>
<accession>A0A0F9SVI9</accession>
<gene>
    <name evidence="1" type="ORF">LCGC14_0805820</name>
</gene>
<evidence type="ECO:0000313" key="1">
    <source>
        <dbReference type="EMBL" id="KKN33243.1"/>
    </source>
</evidence>
<proteinExistence type="predicted"/>
<dbReference type="EMBL" id="LAZR01002194">
    <property type="protein sequence ID" value="KKN33243.1"/>
    <property type="molecule type" value="Genomic_DNA"/>
</dbReference>
<sequence length="139" mass="16007">MKKKQRLTIGCRARILTIKEKPKQTGPRFFANESSWRESFGGREVLLVERSQSDFSVMLLGKGVKDFKRKDPNTADGGMAWVPESDMVLINKDFDTNLDFIDWYQEHEDEFCPDCGAWFPENDGMDTVCPNQKCPGENY</sequence>